<sequence>MLVVALLSLCASSGGASPPPEGIDWPALSLPWRPAPASLVQAMRPPLPWSPPLQCTDNATFRDSLGFPCTDWIDYTCDRAAQVEGWGYTKQAQDDILSNCKLSCGLCETDGALPKDRGNCFSEGCYAHNKSKGCQCNPMCEMKKDCCYDYEARCYNRDYPDLLPDTAGSCIDNGCHGYDKSVSCQCNPKCVKYKNCCHDFRDRCKWNIGNCLAWQQIPANISRANYTELCNRAECPFLSISGPERAGCWFRCVPKWGCGWDVSEMSIADRDRRVCRKCSIPGCVKCKHGSRSKGVDQCSQQGCASGYHVRNNECVGNLRNLHGLAFCRRPRR</sequence>
<dbReference type="Gene3D" id="4.10.410.20">
    <property type="match status" value="1"/>
</dbReference>
<evidence type="ECO:0000313" key="4">
    <source>
        <dbReference type="EMBL" id="CAK0816898.1"/>
    </source>
</evidence>
<feature type="signal peptide" evidence="2">
    <location>
        <begin position="1"/>
        <end position="16"/>
    </location>
</feature>
<dbReference type="Proteomes" id="UP001189429">
    <property type="component" value="Unassembled WGS sequence"/>
</dbReference>
<keyword evidence="1" id="KW-1015">Disulfide bond</keyword>
<dbReference type="InterPro" id="IPR001212">
    <property type="entry name" value="Somatomedin_B_dom"/>
</dbReference>
<comment type="caution">
    <text evidence="4">The sequence shown here is derived from an EMBL/GenBank/DDBJ whole genome shotgun (WGS) entry which is preliminary data.</text>
</comment>
<evidence type="ECO:0000259" key="3">
    <source>
        <dbReference type="PROSITE" id="PS50958"/>
    </source>
</evidence>
<dbReference type="PROSITE" id="PS50958">
    <property type="entry name" value="SMB_2"/>
    <property type="match status" value="2"/>
</dbReference>
<dbReference type="SUPFAM" id="SSF90188">
    <property type="entry name" value="Somatomedin B domain"/>
    <property type="match status" value="2"/>
</dbReference>
<feature type="chain" id="PRO_5046929524" description="SMB domain-containing protein" evidence="2">
    <location>
        <begin position="17"/>
        <end position="332"/>
    </location>
</feature>
<evidence type="ECO:0000256" key="1">
    <source>
        <dbReference type="ARBA" id="ARBA00023157"/>
    </source>
</evidence>
<evidence type="ECO:0000313" key="5">
    <source>
        <dbReference type="Proteomes" id="UP001189429"/>
    </source>
</evidence>
<dbReference type="Pfam" id="PF01033">
    <property type="entry name" value="Somatomedin_B"/>
    <property type="match status" value="1"/>
</dbReference>
<reference evidence="4" key="1">
    <citation type="submission" date="2023-10" db="EMBL/GenBank/DDBJ databases">
        <authorList>
            <person name="Chen Y."/>
            <person name="Shah S."/>
            <person name="Dougan E. K."/>
            <person name="Thang M."/>
            <person name="Chan C."/>
        </authorList>
    </citation>
    <scope>NUCLEOTIDE SEQUENCE [LARGE SCALE GENOMIC DNA]</scope>
</reference>
<keyword evidence="5" id="KW-1185">Reference proteome</keyword>
<evidence type="ECO:0000256" key="2">
    <source>
        <dbReference type="SAM" id="SignalP"/>
    </source>
</evidence>
<accession>A0ABN9REU8</accession>
<dbReference type="EMBL" id="CAUYUJ010006305">
    <property type="protein sequence ID" value="CAK0816898.1"/>
    <property type="molecule type" value="Genomic_DNA"/>
</dbReference>
<dbReference type="InterPro" id="IPR036024">
    <property type="entry name" value="Somatomedin_B-like_dom_sf"/>
</dbReference>
<dbReference type="PROSITE" id="PS00524">
    <property type="entry name" value="SMB_1"/>
    <property type="match status" value="2"/>
</dbReference>
<protein>
    <recommendedName>
        <fullName evidence="3">SMB domain-containing protein</fullName>
    </recommendedName>
</protein>
<feature type="domain" description="SMB" evidence="3">
    <location>
        <begin position="116"/>
        <end position="158"/>
    </location>
</feature>
<keyword evidence="2" id="KW-0732">Signal</keyword>
<name>A0ABN9REU8_9DINO</name>
<gene>
    <name evidence="4" type="ORF">PCOR1329_LOCUS19665</name>
</gene>
<organism evidence="4 5">
    <name type="scientific">Prorocentrum cordatum</name>
    <dbReference type="NCBI Taxonomy" id="2364126"/>
    <lineage>
        <taxon>Eukaryota</taxon>
        <taxon>Sar</taxon>
        <taxon>Alveolata</taxon>
        <taxon>Dinophyceae</taxon>
        <taxon>Prorocentrales</taxon>
        <taxon>Prorocentraceae</taxon>
        <taxon>Prorocentrum</taxon>
    </lineage>
</organism>
<proteinExistence type="predicted"/>
<feature type="domain" description="SMB" evidence="3">
    <location>
        <begin position="166"/>
        <end position="209"/>
    </location>
</feature>